<dbReference type="GO" id="GO:0006950">
    <property type="term" value="P:response to stress"/>
    <property type="evidence" value="ECO:0007669"/>
    <property type="project" value="TreeGrafter"/>
</dbReference>
<proteinExistence type="predicted"/>
<gene>
    <name evidence="2" type="ORF">C8E87_2178</name>
</gene>
<evidence type="ECO:0000313" key="3">
    <source>
        <dbReference type="Proteomes" id="UP000294901"/>
    </source>
</evidence>
<evidence type="ECO:0000313" key="2">
    <source>
        <dbReference type="EMBL" id="TDO38521.1"/>
    </source>
</evidence>
<sequence>MTDTTDGGEFDLLTVLPRLSRLGTVMNRSRLIERATANAGTDLDRPALSVLITLHTGDGPLRVGEIAKRMQVVGPHITRQVHELERLGLARRIPDPVDQRARLVELTPEGAAAVARYMQTVLDLLGDVLHDWSPEDRQTFGRLLERFATDLTARLQTLDEE</sequence>
<reference evidence="2 3" key="1">
    <citation type="submission" date="2019-03" db="EMBL/GenBank/DDBJ databases">
        <title>Sequencing the genomes of 1000 actinobacteria strains.</title>
        <authorList>
            <person name="Klenk H.-P."/>
        </authorList>
    </citation>
    <scope>NUCLEOTIDE SEQUENCE [LARGE SCALE GENOMIC DNA]</scope>
    <source>
        <strain evidence="2 3">DSM 43805</strain>
    </source>
</reference>
<accession>A0A4R6JSX0</accession>
<dbReference type="PANTHER" id="PTHR33164">
    <property type="entry name" value="TRANSCRIPTIONAL REGULATOR, MARR FAMILY"/>
    <property type="match status" value="1"/>
</dbReference>
<dbReference type="GO" id="GO:0003700">
    <property type="term" value="F:DNA-binding transcription factor activity"/>
    <property type="evidence" value="ECO:0007669"/>
    <property type="project" value="InterPro"/>
</dbReference>
<feature type="domain" description="HTH marR-type" evidence="1">
    <location>
        <begin position="9"/>
        <end position="149"/>
    </location>
</feature>
<dbReference type="InterPro" id="IPR039422">
    <property type="entry name" value="MarR/SlyA-like"/>
</dbReference>
<dbReference type="InterPro" id="IPR036388">
    <property type="entry name" value="WH-like_DNA-bd_sf"/>
</dbReference>
<dbReference type="InterPro" id="IPR000835">
    <property type="entry name" value="HTH_MarR-typ"/>
</dbReference>
<dbReference type="Gene3D" id="1.10.10.10">
    <property type="entry name" value="Winged helix-like DNA-binding domain superfamily/Winged helix DNA-binding domain"/>
    <property type="match status" value="1"/>
</dbReference>
<organism evidence="2 3">
    <name type="scientific">Paractinoplanes brasiliensis</name>
    <dbReference type="NCBI Taxonomy" id="52695"/>
    <lineage>
        <taxon>Bacteria</taxon>
        <taxon>Bacillati</taxon>
        <taxon>Actinomycetota</taxon>
        <taxon>Actinomycetes</taxon>
        <taxon>Micromonosporales</taxon>
        <taxon>Micromonosporaceae</taxon>
        <taxon>Paractinoplanes</taxon>
    </lineage>
</organism>
<dbReference type="OrthoDB" id="5148120at2"/>
<dbReference type="SUPFAM" id="SSF46785">
    <property type="entry name" value="Winged helix' DNA-binding domain"/>
    <property type="match status" value="1"/>
</dbReference>
<dbReference type="Proteomes" id="UP000294901">
    <property type="component" value="Unassembled WGS sequence"/>
</dbReference>
<dbReference type="PRINTS" id="PR00598">
    <property type="entry name" value="HTHMARR"/>
</dbReference>
<dbReference type="PANTHER" id="PTHR33164:SF57">
    <property type="entry name" value="MARR-FAMILY TRANSCRIPTIONAL REGULATOR"/>
    <property type="match status" value="1"/>
</dbReference>
<dbReference type="EMBL" id="SNWR01000001">
    <property type="protein sequence ID" value="TDO38521.1"/>
    <property type="molecule type" value="Genomic_DNA"/>
</dbReference>
<keyword evidence="3" id="KW-1185">Reference proteome</keyword>
<dbReference type="SMART" id="SM00347">
    <property type="entry name" value="HTH_MARR"/>
    <property type="match status" value="1"/>
</dbReference>
<protein>
    <submittedName>
        <fullName evidence="2">MarR family transcriptional regulator</fullName>
    </submittedName>
</protein>
<dbReference type="InterPro" id="IPR036390">
    <property type="entry name" value="WH_DNA-bd_sf"/>
</dbReference>
<dbReference type="PROSITE" id="PS50995">
    <property type="entry name" value="HTH_MARR_2"/>
    <property type="match status" value="1"/>
</dbReference>
<name>A0A4R6JSX0_9ACTN</name>
<evidence type="ECO:0000259" key="1">
    <source>
        <dbReference type="PROSITE" id="PS50995"/>
    </source>
</evidence>
<dbReference type="AlphaFoldDB" id="A0A4R6JSX0"/>
<comment type="caution">
    <text evidence="2">The sequence shown here is derived from an EMBL/GenBank/DDBJ whole genome shotgun (WGS) entry which is preliminary data.</text>
</comment>
<dbReference type="Pfam" id="PF12802">
    <property type="entry name" value="MarR_2"/>
    <property type="match status" value="1"/>
</dbReference>